<evidence type="ECO:0000313" key="3">
    <source>
        <dbReference type="Proteomes" id="UP000244335"/>
    </source>
</evidence>
<dbReference type="GO" id="GO:0016829">
    <property type="term" value="F:lyase activity"/>
    <property type="evidence" value="ECO:0007669"/>
    <property type="project" value="UniProtKB-KW"/>
</dbReference>
<accession>A0AA92C741</accession>
<dbReference type="SUPFAM" id="SSF54593">
    <property type="entry name" value="Glyoxalase/Bleomycin resistance protein/Dihydroxybiphenyl dioxygenase"/>
    <property type="match status" value="1"/>
</dbReference>
<dbReference type="Proteomes" id="UP000244335">
    <property type="component" value="Unassembled WGS sequence"/>
</dbReference>
<name>A0AA92C741_RHIRH</name>
<organism evidence="2 3">
    <name type="scientific">Rhizobium rhizogenes</name>
    <name type="common">Agrobacterium rhizogenes</name>
    <dbReference type="NCBI Taxonomy" id="359"/>
    <lineage>
        <taxon>Bacteria</taxon>
        <taxon>Pseudomonadati</taxon>
        <taxon>Pseudomonadota</taxon>
        <taxon>Alphaproteobacteria</taxon>
        <taxon>Hyphomicrobiales</taxon>
        <taxon>Rhizobiaceae</taxon>
        <taxon>Rhizobium/Agrobacterium group</taxon>
        <taxon>Rhizobium</taxon>
    </lineage>
</organism>
<dbReference type="Gene3D" id="3.10.180.10">
    <property type="entry name" value="2,3-Dihydroxybiphenyl 1,2-Dioxygenase, domain 1"/>
    <property type="match status" value="1"/>
</dbReference>
<gene>
    <name evidence="2" type="ORF">DC430_04145</name>
</gene>
<protein>
    <submittedName>
        <fullName evidence="2">Lactoylglutathione lyase</fullName>
    </submittedName>
</protein>
<evidence type="ECO:0000313" key="2">
    <source>
        <dbReference type="EMBL" id="PVE56950.1"/>
    </source>
</evidence>
<dbReference type="EMBL" id="QDFR01000001">
    <property type="protein sequence ID" value="PVE56950.1"/>
    <property type="molecule type" value="Genomic_DNA"/>
</dbReference>
<dbReference type="InterPro" id="IPR037523">
    <property type="entry name" value="VOC_core"/>
</dbReference>
<dbReference type="PANTHER" id="PTHR21366:SF22">
    <property type="entry name" value="VOC DOMAIN-CONTAINING PROTEIN"/>
    <property type="match status" value="1"/>
</dbReference>
<dbReference type="RefSeq" id="WP_116492065.1">
    <property type="nucleotide sequence ID" value="NZ_QDFR01000001.1"/>
</dbReference>
<comment type="caution">
    <text evidence="2">The sequence shown here is derived from an EMBL/GenBank/DDBJ whole genome shotgun (WGS) entry which is preliminary data.</text>
</comment>
<dbReference type="PANTHER" id="PTHR21366">
    <property type="entry name" value="GLYOXALASE FAMILY PROTEIN"/>
    <property type="match status" value="1"/>
</dbReference>
<sequence length="135" mass="15169">MQPPKAILETVIYATDLDAAERFYRDVVGLEVVKTFKNQFVFLRCGEQMLLIFNPETSRVAQGGNPLPRHGTTGAGHVCFRAENKAEVDSWRDHFVAKGVEIDLYFRWDNGTYSVYVRDPAGNSVEIGEVGLWAS</sequence>
<reference evidence="2 3" key="1">
    <citation type="submission" date="2018-04" db="EMBL/GenBank/DDBJ databases">
        <authorList>
            <person name="Hagen T."/>
        </authorList>
    </citation>
    <scope>NUCLEOTIDE SEQUENCE [LARGE SCALE GENOMIC DNA]</scope>
    <source>
        <strain evidence="2 3">TPD7009</strain>
    </source>
</reference>
<dbReference type="InterPro" id="IPR050383">
    <property type="entry name" value="GlyoxalaseI/FosfomycinResist"/>
</dbReference>
<keyword evidence="2" id="KW-0456">Lyase</keyword>
<dbReference type="AlphaFoldDB" id="A0AA92C741"/>
<dbReference type="InterPro" id="IPR029068">
    <property type="entry name" value="Glyas_Bleomycin-R_OHBP_Dase"/>
</dbReference>
<dbReference type="InterPro" id="IPR004360">
    <property type="entry name" value="Glyas_Fos-R_dOase_dom"/>
</dbReference>
<evidence type="ECO:0000259" key="1">
    <source>
        <dbReference type="PROSITE" id="PS51819"/>
    </source>
</evidence>
<dbReference type="PROSITE" id="PS51819">
    <property type="entry name" value="VOC"/>
    <property type="match status" value="1"/>
</dbReference>
<feature type="domain" description="VOC" evidence="1">
    <location>
        <begin position="6"/>
        <end position="130"/>
    </location>
</feature>
<proteinExistence type="predicted"/>
<dbReference type="Pfam" id="PF00903">
    <property type="entry name" value="Glyoxalase"/>
    <property type="match status" value="1"/>
</dbReference>